<comment type="similarity">
    <text evidence="1">Belongs to the transposase 22 family.</text>
</comment>
<feature type="domain" description="L1 transposable element RRM" evidence="4">
    <location>
        <begin position="132"/>
        <end position="227"/>
    </location>
</feature>
<dbReference type="InterPro" id="IPR042566">
    <property type="entry name" value="L1_C"/>
</dbReference>
<dbReference type="Gene3D" id="1.20.5.390">
    <property type="entry name" value="L1 transposable element, trimerization domain"/>
    <property type="match status" value="1"/>
</dbReference>
<reference evidence="6" key="2">
    <citation type="submission" date="2025-08" db="UniProtKB">
        <authorList>
            <consortium name="Ensembl"/>
        </authorList>
    </citation>
    <scope>IDENTIFICATION</scope>
    <source>
        <strain evidence="6">Thoroughbred</strain>
    </source>
</reference>
<dbReference type="Gene3D" id="3.30.70.1820">
    <property type="entry name" value="L1 transposable element, RRM domain"/>
    <property type="match status" value="1"/>
</dbReference>
<dbReference type="InterPro" id="IPR035300">
    <property type="entry name" value="L1_dsRBD"/>
</dbReference>
<dbReference type="InterPro" id="IPR004244">
    <property type="entry name" value="Transposase_22"/>
</dbReference>
<dbReference type="GeneTree" id="ENSGT01150000286982"/>
<evidence type="ECO:0000256" key="1">
    <source>
        <dbReference type="ARBA" id="ARBA00061640"/>
    </source>
</evidence>
<sequence>MRQRNTFQAREHHKTPEKELSETESSDLLDKEFKQNRMRMLTDMQRRMDEHSEHISKELEDIKKNQSEMKNTILEMRNSLEGLNSRVEEAEEQISELDERLEEITQAEQKREKRIRQKENSVRELWDNIKCANIRIIGVPEGEERDKGAENLFVEIIEENFPHLRKETDIQVQEAQRAPNKKSPKRPTPRHIIIKMSKIKDKERILKAARERPQVTYKGKPIRLSADFSVETLQARREWHNIFKVLKGKNLQPRILYPSRLSFRMEGEIKSFPDKQKLKEFITKKPVLQEMLKGLI</sequence>
<reference evidence="6 7" key="1">
    <citation type="journal article" date="2009" name="Science">
        <title>Genome sequence, comparative analysis, and population genetics of the domestic horse.</title>
        <authorList>
            <consortium name="Broad Institute Genome Sequencing Platform"/>
            <consortium name="Broad Institute Whole Genome Assembly Team"/>
            <person name="Wade C.M."/>
            <person name="Giulotto E."/>
            <person name="Sigurdsson S."/>
            <person name="Zoli M."/>
            <person name="Gnerre S."/>
            <person name="Imsland F."/>
            <person name="Lear T.L."/>
            <person name="Adelson D.L."/>
            <person name="Bailey E."/>
            <person name="Bellone R.R."/>
            <person name="Bloecker H."/>
            <person name="Distl O."/>
            <person name="Edgar R.C."/>
            <person name="Garber M."/>
            <person name="Leeb T."/>
            <person name="Mauceli E."/>
            <person name="MacLeod J.N."/>
            <person name="Penedo M.C.T."/>
            <person name="Raison J.M."/>
            <person name="Sharpe T."/>
            <person name="Vogel J."/>
            <person name="Andersson L."/>
            <person name="Antczak D.F."/>
            <person name="Biagi T."/>
            <person name="Binns M.M."/>
            <person name="Chowdhary B.P."/>
            <person name="Coleman S.J."/>
            <person name="Della Valle G."/>
            <person name="Fryc S."/>
            <person name="Guerin G."/>
            <person name="Hasegawa T."/>
            <person name="Hill E.W."/>
            <person name="Jurka J."/>
            <person name="Kiialainen A."/>
            <person name="Lindgren G."/>
            <person name="Liu J."/>
            <person name="Magnani E."/>
            <person name="Mickelson J.R."/>
            <person name="Murray J."/>
            <person name="Nergadze S.G."/>
            <person name="Onofrio R."/>
            <person name="Pedroni S."/>
            <person name="Piras M.F."/>
            <person name="Raudsepp T."/>
            <person name="Rocchi M."/>
            <person name="Roeed K.H."/>
            <person name="Ryder O.A."/>
            <person name="Searle S."/>
            <person name="Skow L."/>
            <person name="Swinburne J.E."/>
            <person name="Syvaenen A.C."/>
            <person name="Tozaki T."/>
            <person name="Valberg S.J."/>
            <person name="Vaudin M."/>
            <person name="White J.R."/>
            <person name="Zody M.C."/>
            <person name="Lander E.S."/>
            <person name="Lindblad-Toh K."/>
        </authorList>
    </citation>
    <scope>NUCLEOTIDE SEQUENCE [LARGE SCALE GENOMIC DNA]</scope>
    <source>
        <strain evidence="6 7">Thoroughbred</strain>
    </source>
</reference>
<dbReference type="AlphaFoldDB" id="A0A9L0TT72"/>
<organism evidence="6 7">
    <name type="scientific">Equus caballus</name>
    <name type="common">Horse</name>
    <dbReference type="NCBI Taxonomy" id="9796"/>
    <lineage>
        <taxon>Eukaryota</taxon>
        <taxon>Metazoa</taxon>
        <taxon>Chordata</taxon>
        <taxon>Craniata</taxon>
        <taxon>Vertebrata</taxon>
        <taxon>Euteleostomi</taxon>
        <taxon>Mammalia</taxon>
        <taxon>Eutheria</taxon>
        <taxon>Laurasiatheria</taxon>
        <taxon>Perissodactyla</taxon>
        <taxon>Equidae</taxon>
        <taxon>Equus</taxon>
    </lineage>
</organism>
<keyword evidence="7" id="KW-1185">Reference proteome</keyword>
<feature type="domain" description="L1 transposable element dsRBD-like" evidence="5">
    <location>
        <begin position="231"/>
        <end position="293"/>
    </location>
</feature>
<dbReference type="Gene3D" id="3.30.250.20">
    <property type="entry name" value="L1 transposable element, C-terminal domain"/>
    <property type="match status" value="1"/>
</dbReference>
<dbReference type="Ensembl" id="ENSECAT00000081527.1">
    <property type="protein sequence ID" value="ENSECAP00000089629.1"/>
    <property type="gene ID" value="ENSECAG00000059279.1"/>
</dbReference>
<evidence type="ECO:0000256" key="2">
    <source>
        <dbReference type="SAM" id="Coils"/>
    </source>
</evidence>
<dbReference type="Proteomes" id="UP000002281">
    <property type="component" value="Chromosome X"/>
</dbReference>
<evidence type="ECO:0008006" key="8">
    <source>
        <dbReference type="Google" id="ProtNLM"/>
    </source>
</evidence>
<evidence type="ECO:0000259" key="4">
    <source>
        <dbReference type="Pfam" id="PF02994"/>
    </source>
</evidence>
<protein>
    <recommendedName>
        <fullName evidence="8">L1 transposable element RRM domain-containing protein</fullName>
    </recommendedName>
</protein>
<feature type="region of interest" description="Disordered" evidence="3">
    <location>
        <begin position="1"/>
        <end position="32"/>
    </location>
</feature>
<dbReference type="GO" id="GO:0032197">
    <property type="term" value="P:retrotransposition"/>
    <property type="evidence" value="ECO:0000318"/>
    <property type="project" value="GO_Central"/>
</dbReference>
<evidence type="ECO:0000313" key="6">
    <source>
        <dbReference type="Ensembl" id="ENSECAP00000089629.1"/>
    </source>
</evidence>
<proteinExistence type="inferred from homology"/>
<evidence type="ECO:0000259" key="5">
    <source>
        <dbReference type="Pfam" id="PF17490"/>
    </source>
</evidence>
<dbReference type="InterPro" id="IPR043636">
    <property type="entry name" value="L1_RRM_dom"/>
</dbReference>
<dbReference type="Pfam" id="PF02994">
    <property type="entry name" value="Transposase_22"/>
    <property type="match status" value="1"/>
</dbReference>
<dbReference type="FunFam" id="3.30.70.1820:FF:000002">
    <property type="entry name" value="LINE-1 retrotransposable element ORF1 protein"/>
    <property type="match status" value="1"/>
</dbReference>
<keyword evidence="2" id="KW-0175">Coiled coil</keyword>
<evidence type="ECO:0000256" key="3">
    <source>
        <dbReference type="SAM" id="MobiDB-lite"/>
    </source>
</evidence>
<dbReference type="Pfam" id="PF17490">
    <property type="entry name" value="Tnp_22_dsRBD"/>
    <property type="match status" value="1"/>
</dbReference>
<dbReference type="PANTHER" id="PTHR11505">
    <property type="entry name" value="L1 TRANSPOSABLE ELEMENT-RELATED"/>
    <property type="match status" value="1"/>
</dbReference>
<dbReference type="GO" id="GO:0003727">
    <property type="term" value="F:single-stranded RNA binding"/>
    <property type="evidence" value="ECO:0000318"/>
    <property type="project" value="GO_Central"/>
</dbReference>
<feature type="coiled-coil region" evidence="2">
    <location>
        <begin position="73"/>
        <end position="121"/>
    </location>
</feature>
<name>A0A9L0TT72_HORSE</name>
<reference evidence="6" key="3">
    <citation type="submission" date="2025-09" db="UniProtKB">
        <authorList>
            <consortium name="Ensembl"/>
        </authorList>
    </citation>
    <scope>IDENTIFICATION</scope>
    <source>
        <strain evidence="6">Thoroughbred</strain>
    </source>
</reference>
<evidence type="ECO:0000313" key="7">
    <source>
        <dbReference type="Proteomes" id="UP000002281"/>
    </source>
</evidence>
<accession>A0A9L0TT72</accession>
<dbReference type="GO" id="GO:1990904">
    <property type="term" value="C:ribonucleoprotein complex"/>
    <property type="evidence" value="ECO:0000318"/>
    <property type="project" value="GO_Central"/>
</dbReference>